<organism evidence="2 3">
    <name type="scientific">Orchesella cincta</name>
    <name type="common">Springtail</name>
    <name type="synonym">Podura cincta</name>
    <dbReference type="NCBI Taxonomy" id="48709"/>
    <lineage>
        <taxon>Eukaryota</taxon>
        <taxon>Metazoa</taxon>
        <taxon>Ecdysozoa</taxon>
        <taxon>Arthropoda</taxon>
        <taxon>Hexapoda</taxon>
        <taxon>Collembola</taxon>
        <taxon>Entomobryomorpha</taxon>
        <taxon>Entomobryoidea</taxon>
        <taxon>Orchesellidae</taxon>
        <taxon>Orchesellinae</taxon>
        <taxon>Orchesella</taxon>
    </lineage>
</organism>
<name>A0A1D2MZ68_ORCCI</name>
<evidence type="ECO:0000313" key="2">
    <source>
        <dbReference type="EMBL" id="ODM98231.1"/>
    </source>
</evidence>
<dbReference type="EMBL" id="LJIJ01000371">
    <property type="protein sequence ID" value="ODM98231.1"/>
    <property type="molecule type" value="Genomic_DNA"/>
</dbReference>
<reference evidence="2 3" key="1">
    <citation type="journal article" date="2016" name="Genome Biol. Evol.">
        <title>Gene Family Evolution Reflects Adaptation to Soil Environmental Stressors in the Genome of the Collembolan Orchesella cincta.</title>
        <authorList>
            <person name="Faddeeva-Vakhrusheva A."/>
            <person name="Derks M.F."/>
            <person name="Anvar S.Y."/>
            <person name="Agamennone V."/>
            <person name="Suring W."/>
            <person name="Smit S."/>
            <person name="van Straalen N.M."/>
            <person name="Roelofs D."/>
        </authorList>
    </citation>
    <scope>NUCLEOTIDE SEQUENCE [LARGE SCALE GENOMIC DNA]</scope>
    <source>
        <tissue evidence="2">Mixed pool</tissue>
    </source>
</reference>
<feature type="compositionally biased region" description="Low complexity" evidence="1">
    <location>
        <begin position="93"/>
        <end position="109"/>
    </location>
</feature>
<evidence type="ECO:0000256" key="1">
    <source>
        <dbReference type="SAM" id="MobiDB-lite"/>
    </source>
</evidence>
<feature type="region of interest" description="Disordered" evidence="1">
    <location>
        <begin position="1"/>
        <end position="77"/>
    </location>
</feature>
<proteinExistence type="predicted"/>
<comment type="caution">
    <text evidence="2">The sequence shown here is derived from an EMBL/GenBank/DDBJ whole genome shotgun (WGS) entry which is preliminary data.</text>
</comment>
<dbReference type="AlphaFoldDB" id="A0A1D2MZ68"/>
<accession>A0A1D2MZ68</accession>
<dbReference type="Proteomes" id="UP000094527">
    <property type="component" value="Unassembled WGS sequence"/>
</dbReference>
<feature type="compositionally biased region" description="Low complexity" evidence="1">
    <location>
        <begin position="46"/>
        <end position="72"/>
    </location>
</feature>
<evidence type="ECO:0000313" key="3">
    <source>
        <dbReference type="Proteomes" id="UP000094527"/>
    </source>
</evidence>
<gene>
    <name evidence="2" type="ORF">Ocin01_08442</name>
</gene>
<protein>
    <submittedName>
        <fullName evidence="2">Uncharacterized protein</fullName>
    </submittedName>
</protein>
<sequence>MTPTLKLGLRKEPSEPTPSPPRKAKKGRVLFSPAPKRQAPMKRKSAPASSTSAQSSKSQVSPASSSTSKPTVNLTIRRKLKGCSVKLEKLKASSQTNTPTPSSSVTDSEPTPKKRRRRRRRIITVLQTAAVNSKKPMSTLSNHDKYLKSLDGKTEKLMHETSCTSRRVLVLEQLEDEVVRRYVKLRSLTTKKVKIVSEEKGRIVSQMEDRINGLQQTIQTTKVGLTEEREALYGKTGDRICCYFCNSLSQSK</sequence>
<feature type="region of interest" description="Disordered" evidence="1">
    <location>
        <begin position="89"/>
        <end position="120"/>
    </location>
</feature>
<keyword evidence="3" id="KW-1185">Reference proteome</keyword>